<sequence length="105" mass="11675">MVKAITTKEEFDTLINSGDVVVVDFWATWCGPCKLISPHFTKLEEKFPAVKFVKVDVEEVEDVAKEQEIRAMPTFKAYKNGKVIDQITGAVPAKLTAMLEKVATA</sequence>
<evidence type="ECO:0000256" key="4">
    <source>
        <dbReference type="PIRSR" id="PIRSR000077-1"/>
    </source>
</evidence>
<dbReference type="AlphaFoldDB" id="A0A427YQE9"/>
<dbReference type="SUPFAM" id="SSF52833">
    <property type="entry name" value="Thioredoxin-like"/>
    <property type="match status" value="1"/>
</dbReference>
<evidence type="ECO:0000256" key="2">
    <source>
        <dbReference type="ARBA" id="ARBA00023157"/>
    </source>
</evidence>
<feature type="site" description="Deprotonates C-terminal active site Cys" evidence="4">
    <location>
        <position position="24"/>
    </location>
</feature>
<dbReference type="InterPro" id="IPR013766">
    <property type="entry name" value="Thioredoxin_domain"/>
</dbReference>
<reference evidence="7 8" key="1">
    <citation type="submission" date="2018-11" db="EMBL/GenBank/DDBJ databases">
        <title>Genome sequence of Saitozyma podzolica DSM 27192.</title>
        <authorList>
            <person name="Aliyu H."/>
            <person name="Gorte O."/>
            <person name="Ochsenreither K."/>
        </authorList>
    </citation>
    <scope>NUCLEOTIDE SEQUENCE [LARGE SCALE GENOMIC DNA]</scope>
    <source>
        <strain evidence="7 8">DSM 27192</strain>
    </source>
</reference>
<gene>
    <name evidence="7" type="ORF">EHS25_007653</name>
</gene>
<feature type="site" description="Contributes to redox potential value" evidence="4">
    <location>
        <position position="32"/>
    </location>
</feature>
<dbReference type="InterPro" id="IPR036249">
    <property type="entry name" value="Thioredoxin-like_sf"/>
</dbReference>
<evidence type="ECO:0000256" key="3">
    <source>
        <dbReference type="PIRNR" id="PIRNR000077"/>
    </source>
</evidence>
<feature type="active site" description="Nucleophile" evidence="4">
    <location>
        <position position="33"/>
    </location>
</feature>
<comment type="caution">
    <text evidence="7">The sequence shown here is derived from an EMBL/GenBank/DDBJ whole genome shotgun (WGS) entry which is preliminary data.</text>
</comment>
<dbReference type="GO" id="GO:0015035">
    <property type="term" value="F:protein-disulfide reductase activity"/>
    <property type="evidence" value="ECO:0007669"/>
    <property type="project" value="InterPro"/>
</dbReference>
<dbReference type="NCBIfam" id="TIGR01068">
    <property type="entry name" value="thioredoxin"/>
    <property type="match status" value="1"/>
</dbReference>
<keyword evidence="8" id="KW-1185">Reference proteome</keyword>
<protein>
    <recommendedName>
        <fullName evidence="1 3">Thioredoxin</fullName>
    </recommendedName>
</protein>
<dbReference type="FunFam" id="3.40.30.10:FF:000245">
    <property type="entry name" value="Thioredoxin"/>
    <property type="match status" value="1"/>
</dbReference>
<comment type="similarity">
    <text evidence="3">Belongs to the thioredoxin family.</text>
</comment>
<evidence type="ECO:0000313" key="7">
    <source>
        <dbReference type="EMBL" id="RSH93299.1"/>
    </source>
</evidence>
<dbReference type="PANTHER" id="PTHR46115">
    <property type="entry name" value="THIOREDOXIN-LIKE PROTEIN 1"/>
    <property type="match status" value="1"/>
</dbReference>
<name>A0A427YQE9_9TREE</name>
<dbReference type="OrthoDB" id="2121326at2759"/>
<dbReference type="CDD" id="cd02947">
    <property type="entry name" value="TRX_family"/>
    <property type="match status" value="1"/>
</dbReference>
<dbReference type="InterPro" id="IPR005746">
    <property type="entry name" value="Thioredoxin"/>
</dbReference>
<evidence type="ECO:0000256" key="5">
    <source>
        <dbReference type="PIRSR" id="PIRSR000077-4"/>
    </source>
</evidence>
<evidence type="ECO:0000313" key="8">
    <source>
        <dbReference type="Proteomes" id="UP000279259"/>
    </source>
</evidence>
<keyword evidence="2 5" id="KW-1015">Disulfide bond</keyword>
<dbReference type="Proteomes" id="UP000279259">
    <property type="component" value="Unassembled WGS sequence"/>
</dbReference>
<keyword evidence="5" id="KW-0676">Redox-active center</keyword>
<dbReference type="STRING" id="1890683.A0A427YQE9"/>
<dbReference type="PRINTS" id="PR00421">
    <property type="entry name" value="THIOREDOXIN"/>
</dbReference>
<dbReference type="EMBL" id="RSCD01000004">
    <property type="protein sequence ID" value="RSH93299.1"/>
    <property type="molecule type" value="Genomic_DNA"/>
</dbReference>
<dbReference type="InterPro" id="IPR017937">
    <property type="entry name" value="Thioredoxin_CS"/>
</dbReference>
<dbReference type="PROSITE" id="PS00194">
    <property type="entry name" value="THIOREDOXIN_1"/>
    <property type="match status" value="1"/>
</dbReference>
<dbReference type="Gene3D" id="3.40.30.10">
    <property type="entry name" value="Glutaredoxin"/>
    <property type="match status" value="1"/>
</dbReference>
<dbReference type="PROSITE" id="PS51352">
    <property type="entry name" value="THIOREDOXIN_2"/>
    <property type="match status" value="1"/>
</dbReference>
<feature type="domain" description="Thioredoxin" evidence="6">
    <location>
        <begin position="1"/>
        <end position="105"/>
    </location>
</feature>
<feature type="disulfide bond" description="Redox-active" evidence="5">
    <location>
        <begin position="30"/>
        <end position="33"/>
    </location>
</feature>
<organism evidence="7 8">
    <name type="scientific">Saitozyma podzolica</name>
    <dbReference type="NCBI Taxonomy" id="1890683"/>
    <lineage>
        <taxon>Eukaryota</taxon>
        <taxon>Fungi</taxon>
        <taxon>Dikarya</taxon>
        <taxon>Basidiomycota</taxon>
        <taxon>Agaricomycotina</taxon>
        <taxon>Tremellomycetes</taxon>
        <taxon>Tremellales</taxon>
        <taxon>Trimorphomycetaceae</taxon>
        <taxon>Saitozyma</taxon>
    </lineage>
</organism>
<proteinExistence type="inferred from homology"/>
<dbReference type="PIRSF" id="PIRSF000077">
    <property type="entry name" value="Thioredoxin"/>
    <property type="match status" value="1"/>
</dbReference>
<accession>A0A427YQE9</accession>
<evidence type="ECO:0000259" key="6">
    <source>
        <dbReference type="PROSITE" id="PS51352"/>
    </source>
</evidence>
<dbReference type="Pfam" id="PF00085">
    <property type="entry name" value="Thioredoxin"/>
    <property type="match status" value="1"/>
</dbReference>
<feature type="site" description="Contributes to redox potential value" evidence="4">
    <location>
        <position position="31"/>
    </location>
</feature>
<evidence type="ECO:0000256" key="1">
    <source>
        <dbReference type="ARBA" id="ARBA00020570"/>
    </source>
</evidence>
<feature type="active site" description="Nucleophile" evidence="4">
    <location>
        <position position="30"/>
    </location>
</feature>